<dbReference type="Proteomes" id="UP000805193">
    <property type="component" value="Unassembled WGS sequence"/>
</dbReference>
<organism evidence="1 2">
    <name type="scientific">Ixodes persulcatus</name>
    <name type="common">Taiga tick</name>
    <dbReference type="NCBI Taxonomy" id="34615"/>
    <lineage>
        <taxon>Eukaryota</taxon>
        <taxon>Metazoa</taxon>
        <taxon>Ecdysozoa</taxon>
        <taxon>Arthropoda</taxon>
        <taxon>Chelicerata</taxon>
        <taxon>Arachnida</taxon>
        <taxon>Acari</taxon>
        <taxon>Parasitiformes</taxon>
        <taxon>Ixodida</taxon>
        <taxon>Ixodoidea</taxon>
        <taxon>Ixodidae</taxon>
        <taxon>Ixodinae</taxon>
        <taxon>Ixodes</taxon>
    </lineage>
</organism>
<protein>
    <submittedName>
        <fullName evidence="1">Uncharacterized protein</fullName>
    </submittedName>
</protein>
<gene>
    <name evidence="1" type="ORF">HPB47_010615</name>
</gene>
<dbReference type="EMBL" id="JABSTQ010011364">
    <property type="protein sequence ID" value="KAG0412255.1"/>
    <property type="molecule type" value="Genomic_DNA"/>
</dbReference>
<sequence length="146" mass="16043">MRALHAFRRSFAACTPEGWDDVSFHGSPQIPTPNMDVLAADGIILNNYYVQPTCTPSRAALMTGLYPIHTGMQHSVLQPAQPYGLPLEVTIMPQHFKNLGYETHMIGKGLALERLPPKVSIRRSNARLCVSSKRRPCSLSLEGDGG</sequence>
<reference evidence="1 2" key="1">
    <citation type="journal article" date="2020" name="Cell">
        <title>Large-Scale Comparative Analyses of Tick Genomes Elucidate Their Genetic Diversity and Vector Capacities.</title>
        <authorList>
            <consortium name="Tick Genome and Microbiome Consortium (TIGMIC)"/>
            <person name="Jia N."/>
            <person name="Wang J."/>
            <person name="Shi W."/>
            <person name="Du L."/>
            <person name="Sun Y."/>
            <person name="Zhan W."/>
            <person name="Jiang J.F."/>
            <person name="Wang Q."/>
            <person name="Zhang B."/>
            <person name="Ji P."/>
            <person name="Bell-Sakyi L."/>
            <person name="Cui X.M."/>
            <person name="Yuan T.T."/>
            <person name="Jiang B.G."/>
            <person name="Yang W.F."/>
            <person name="Lam T.T."/>
            <person name="Chang Q.C."/>
            <person name="Ding S.J."/>
            <person name="Wang X.J."/>
            <person name="Zhu J.G."/>
            <person name="Ruan X.D."/>
            <person name="Zhao L."/>
            <person name="Wei J.T."/>
            <person name="Ye R.Z."/>
            <person name="Que T.C."/>
            <person name="Du C.H."/>
            <person name="Zhou Y.H."/>
            <person name="Cheng J.X."/>
            <person name="Dai P.F."/>
            <person name="Guo W.B."/>
            <person name="Han X.H."/>
            <person name="Huang E.J."/>
            <person name="Li L.F."/>
            <person name="Wei W."/>
            <person name="Gao Y.C."/>
            <person name="Liu J.Z."/>
            <person name="Shao H.Z."/>
            <person name="Wang X."/>
            <person name="Wang C.C."/>
            <person name="Yang T.C."/>
            <person name="Huo Q.B."/>
            <person name="Li W."/>
            <person name="Chen H.Y."/>
            <person name="Chen S.E."/>
            <person name="Zhou L.G."/>
            <person name="Ni X.B."/>
            <person name="Tian J.H."/>
            <person name="Sheng Y."/>
            <person name="Liu T."/>
            <person name="Pan Y.S."/>
            <person name="Xia L.Y."/>
            <person name="Li J."/>
            <person name="Zhao F."/>
            <person name="Cao W.C."/>
        </authorList>
    </citation>
    <scope>NUCLEOTIDE SEQUENCE [LARGE SCALE GENOMIC DNA]</scope>
    <source>
        <strain evidence="1">Iper-2018</strain>
    </source>
</reference>
<comment type="caution">
    <text evidence="1">The sequence shown here is derived from an EMBL/GenBank/DDBJ whole genome shotgun (WGS) entry which is preliminary data.</text>
</comment>
<name>A0AC60NYN3_IXOPE</name>
<evidence type="ECO:0000313" key="1">
    <source>
        <dbReference type="EMBL" id="KAG0412255.1"/>
    </source>
</evidence>
<accession>A0AC60NYN3</accession>
<evidence type="ECO:0000313" key="2">
    <source>
        <dbReference type="Proteomes" id="UP000805193"/>
    </source>
</evidence>
<keyword evidence="2" id="KW-1185">Reference proteome</keyword>
<proteinExistence type="predicted"/>